<proteinExistence type="inferred from homology"/>
<dbReference type="SUPFAM" id="SSF51064">
    <property type="entry name" value="Head domain of nucleotide exchange factor GrpE"/>
    <property type="match status" value="1"/>
</dbReference>
<dbReference type="CDD" id="cd00446">
    <property type="entry name" value="GrpE"/>
    <property type="match status" value="1"/>
</dbReference>
<keyword evidence="8" id="KW-1185">Reference proteome</keyword>
<evidence type="ECO:0000313" key="7">
    <source>
        <dbReference type="EMBL" id="KAJ1980652.1"/>
    </source>
</evidence>
<dbReference type="PANTHER" id="PTHR21237">
    <property type="entry name" value="GRPE PROTEIN"/>
    <property type="match status" value="1"/>
</dbReference>
<comment type="similarity">
    <text evidence="2 5">Belongs to the GrpE family.</text>
</comment>
<accession>A0A9W8B8Y0</accession>
<sequence length="239" mass="26610">MFPRALYSVPQLAAGRTLAMTWAARAQRPTNAALIAASHKATRLYTTENQHDAKDQAQTASNAKPTEETKGENSAADTQAESAEVKLQKQLAEVKDHYLRCLADMENLRQRTKKEVEHTAMFAIGKFAKELLDTVDILGLALKSVPEAEHSNQANKTLGDLYRGVSMTQTELLKTLKRHGVEQFDPIDEEFDPNKHQAMYQVDLPDKKPGVVISVEKSGYMIHGRVMRPAQVGVTRLEN</sequence>
<organism evidence="7 8">
    <name type="scientific">Dimargaris verticillata</name>
    <dbReference type="NCBI Taxonomy" id="2761393"/>
    <lineage>
        <taxon>Eukaryota</taxon>
        <taxon>Fungi</taxon>
        <taxon>Fungi incertae sedis</taxon>
        <taxon>Zoopagomycota</taxon>
        <taxon>Kickxellomycotina</taxon>
        <taxon>Dimargaritomycetes</taxon>
        <taxon>Dimargaritales</taxon>
        <taxon>Dimargaritaceae</taxon>
        <taxon>Dimargaris</taxon>
    </lineage>
</organism>
<dbReference type="FunFam" id="2.30.22.10:FF:000002">
    <property type="entry name" value="GrpE protein homolog"/>
    <property type="match status" value="1"/>
</dbReference>
<dbReference type="GO" id="GO:0000774">
    <property type="term" value="F:adenyl-nucleotide exchange factor activity"/>
    <property type="evidence" value="ECO:0007669"/>
    <property type="project" value="InterPro"/>
</dbReference>
<dbReference type="InterPro" id="IPR000740">
    <property type="entry name" value="GrpE"/>
</dbReference>
<dbReference type="SUPFAM" id="SSF58014">
    <property type="entry name" value="Coiled-coil domain of nucleotide exchange factor GrpE"/>
    <property type="match status" value="1"/>
</dbReference>
<dbReference type="GO" id="GO:0051082">
    <property type="term" value="F:unfolded protein binding"/>
    <property type="evidence" value="ECO:0007669"/>
    <property type="project" value="TreeGrafter"/>
</dbReference>
<dbReference type="Gene3D" id="3.90.20.20">
    <property type="match status" value="1"/>
</dbReference>
<evidence type="ECO:0000256" key="5">
    <source>
        <dbReference type="RuleBase" id="RU004478"/>
    </source>
</evidence>
<dbReference type="GO" id="GO:0030150">
    <property type="term" value="P:protein import into mitochondrial matrix"/>
    <property type="evidence" value="ECO:0007669"/>
    <property type="project" value="TreeGrafter"/>
</dbReference>
<dbReference type="GO" id="GO:0006457">
    <property type="term" value="P:protein folding"/>
    <property type="evidence" value="ECO:0007669"/>
    <property type="project" value="InterPro"/>
</dbReference>
<evidence type="ECO:0000256" key="4">
    <source>
        <dbReference type="ARBA" id="ARBA00023186"/>
    </source>
</evidence>
<evidence type="ECO:0000256" key="2">
    <source>
        <dbReference type="ARBA" id="ARBA00009054"/>
    </source>
</evidence>
<dbReference type="PANTHER" id="PTHR21237:SF23">
    <property type="entry name" value="GRPE PROTEIN HOMOLOG, MITOCHONDRIAL"/>
    <property type="match status" value="1"/>
</dbReference>
<dbReference type="EMBL" id="JANBQB010000158">
    <property type="protein sequence ID" value="KAJ1980652.1"/>
    <property type="molecule type" value="Genomic_DNA"/>
</dbReference>
<dbReference type="Proteomes" id="UP001151582">
    <property type="component" value="Unassembled WGS sequence"/>
</dbReference>
<name>A0A9W8B8Y0_9FUNG</name>
<comment type="caution">
    <text evidence="7">The sequence shown here is derived from an EMBL/GenBank/DDBJ whole genome shotgun (WGS) entry which is preliminary data.</text>
</comment>
<dbReference type="GO" id="GO:0001405">
    <property type="term" value="C:PAM complex, Tim23 associated import motor"/>
    <property type="evidence" value="ECO:0007669"/>
    <property type="project" value="TreeGrafter"/>
</dbReference>
<dbReference type="HAMAP" id="MF_01151">
    <property type="entry name" value="GrpE"/>
    <property type="match status" value="1"/>
</dbReference>
<dbReference type="AlphaFoldDB" id="A0A9W8B8Y0"/>
<evidence type="ECO:0000256" key="3">
    <source>
        <dbReference type="ARBA" id="ARBA00014521"/>
    </source>
</evidence>
<dbReference type="GO" id="GO:0051087">
    <property type="term" value="F:protein-folding chaperone binding"/>
    <property type="evidence" value="ECO:0007669"/>
    <property type="project" value="InterPro"/>
</dbReference>
<reference evidence="7" key="1">
    <citation type="submission" date="2022-07" db="EMBL/GenBank/DDBJ databases">
        <title>Phylogenomic reconstructions and comparative analyses of Kickxellomycotina fungi.</title>
        <authorList>
            <person name="Reynolds N.K."/>
            <person name="Stajich J.E."/>
            <person name="Barry K."/>
            <person name="Grigoriev I.V."/>
            <person name="Crous P."/>
            <person name="Smith M.E."/>
        </authorList>
    </citation>
    <scope>NUCLEOTIDE SEQUENCE</scope>
    <source>
        <strain evidence="7">RSA 567</strain>
    </source>
</reference>
<evidence type="ECO:0000256" key="6">
    <source>
        <dbReference type="SAM" id="MobiDB-lite"/>
    </source>
</evidence>
<feature type="region of interest" description="Disordered" evidence="6">
    <location>
        <begin position="49"/>
        <end position="84"/>
    </location>
</feature>
<dbReference type="InterPro" id="IPR013805">
    <property type="entry name" value="GrpE_CC"/>
</dbReference>
<dbReference type="Pfam" id="PF01025">
    <property type="entry name" value="GrpE"/>
    <property type="match status" value="1"/>
</dbReference>
<dbReference type="PRINTS" id="PR00773">
    <property type="entry name" value="GRPEPROTEIN"/>
</dbReference>
<dbReference type="GO" id="GO:0042803">
    <property type="term" value="F:protein homodimerization activity"/>
    <property type="evidence" value="ECO:0007669"/>
    <property type="project" value="InterPro"/>
</dbReference>
<dbReference type="Gene3D" id="2.30.22.10">
    <property type="entry name" value="Head domain of nucleotide exchange factor GrpE"/>
    <property type="match status" value="1"/>
</dbReference>
<gene>
    <name evidence="7" type="primary">mge1</name>
    <name evidence="7" type="ORF">H4R34_002373</name>
</gene>
<dbReference type="OrthoDB" id="201635at2759"/>
<dbReference type="InterPro" id="IPR009012">
    <property type="entry name" value="GrpE_head"/>
</dbReference>
<comment type="subcellular location">
    <subcellularLocation>
        <location evidence="1">Mitochondrion matrix</location>
    </subcellularLocation>
</comment>
<keyword evidence="4" id="KW-0143">Chaperone</keyword>
<protein>
    <recommendedName>
        <fullName evidence="3">GrpE protein homolog, mitochondrial</fullName>
    </recommendedName>
</protein>
<evidence type="ECO:0000313" key="8">
    <source>
        <dbReference type="Proteomes" id="UP001151582"/>
    </source>
</evidence>
<evidence type="ECO:0000256" key="1">
    <source>
        <dbReference type="ARBA" id="ARBA00004305"/>
    </source>
</evidence>